<evidence type="ECO:0000313" key="2">
    <source>
        <dbReference type="EMBL" id="KAK6638517.1"/>
    </source>
</evidence>
<organism evidence="2 3">
    <name type="scientific">Polyplax serrata</name>
    <name type="common">Common mouse louse</name>
    <dbReference type="NCBI Taxonomy" id="468196"/>
    <lineage>
        <taxon>Eukaryota</taxon>
        <taxon>Metazoa</taxon>
        <taxon>Ecdysozoa</taxon>
        <taxon>Arthropoda</taxon>
        <taxon>Hexapoda</taxon>
        <taxon>Insecta</taxon>
        <taxon>Pterygota</taxon>
        <taxon>Neoptera</taxon>
        <taxon>Paraneoptera</taxon>
        <taxon>Psocodea</taxon>
        <taxon>Troctomorpha</taxon>
        <taxon>Phthiraptera</taxon>
        <taxon>Anoplura</taxon>
        <taxon>Polyplacidae</taxon>
        <taxon>Polyplax</taxon>
    </lineage>
</organism>
<dbReference type="AlphaFoldDB" id="A0AAN8PL27"/>
<dbReference type="EMBL" id="JAWJWE010000003">
    <property type="protein sequence ID" value="KAK6638517.1"/>
    <property type="molecule type" value="Genomic_DNA"/>
</dbReference>
<proteinExistence type="predicted"/>
<feature type="region of interest" description="Disordered" evidence="1">
    <location>
        <begin position="54"/>
        <end position="89"/>
    </location>
</feature>
<comment type="caution">
    <text evidence="2">The sequence shown here is derived from an EMBL/GenBank/DDBJ whole genome shotgun (WGS) entry which is preliminary data.</text>
</comment>
<evidence type="ECO:0000313" key="3">
    <source>
        <dbReference type="Proteomes" id="UP001372834"/>
    </source>
</evidence>
<name>A0AAN8PL27_POLSC</name>
<protein>
    <submittedName>
        <fullName evidence="2">Uncharacterized protein</fullName>
    </submittedName>
</protein>
<gene>
    <name evidence="2" type="ORF">RUM43_006784</name>
</gene>
<evidence type="ECO:0000256" key="1">
    <source>
        <dbReference type="SAM" id="MobiDB-lite"/>
    </source>
</evidence>
<dbReference type="Proteomes" id="UP001372834">
    <property type="component" value="Unassembled WGS sequence"/>
</dbReference>
<sequence>MRVATGILVEFGAEPVNEKVEVLGQGGSFCSNHSCVSNCSCYLRNSSPSPSCPILLAPNPAPAPQAQPQPPPPPPPPPPLSQSSQVPHQPARYTAYSYPSVQSGLPLIRYRSLISSSVPPASAAVVSQAPQQFGQPLAVPSWNLQQQRQSVVGTPSNGLRYEEVEAIDLSSHIQNKIVTISSSNTEDDFEMKLPTQLEFFVDVEFVMKE</sequence>
<reference evidence="2 3" key="1">
    <citation type="submission" date="2023-10" db="EMBL/GenBank/DDBJ databases">
        <title>Genomes of two closely related lineages of the louse Polyplax serrata with different host specificities.</title>
        <authorList>
            <person name="Martinu J."/>
            <person name="Tarabai H."/>
            <person name="Stefka J."/>
            <person name="Hypsa V."/>
        </authorList>
    </citation>
    <scope>NUCLEOTIDE SEQUENCE [LARGE SCALE GENOMIC DNA]</scope>
    <source>
        <strain evidence="2">HR10_N</strain>
    </source>
</reference>
<accession>A0AAN8PL27</accession>
<feature type="compositionally biased region" description="Pro residues" evidence="1">
    <location>
        <begin position="59"/>
        <end position="80"/>
    </location>
</feature>